<evidence type="ECO:0000313" key="8">
    <source>
        <dbReference type="EMBL" id="KAL1599555.1"/>
    </source>
</evidence>
<organism evidence="8 9">
    <name type="scientific">Paraconiothyrium brasiliense</name>
    <dbReference type="NCBI Taxonomy" id="300254"/>
    <lineage>
        <taxon>Eukaryota</taxon>
        <taxon>Fungi</taxon>
        <taxon>Dikarya</taxon>
        <taxon>Ascomycota</taxon>
        <taxon>Pezizomycotina</taxon>
        <taxon>Dothideomycetes</taxon>
        <taxon>Pleosporomycetidae</taxon>
        <taxon>Pleosporales</taxon>
        <taxon>Massarineae</taxon>
        <taxon>Didymosphaeriaceae</taxon>
        <taxon>Paraconiothyrium</taxon>
    </lineage>
</organism>
<keyword evidence="9" id="KW-1185">Reference proteome</keyword>
<evidence type="ECO:0000256" key="1">
    <source>
        <dbReference type="ARBA" id="ARBA00004906"/>
    </source>
</evidence>
<dbReference type="CDD" id="cd20339">
    <property type="entry name" value="BRcat_RBR_RNF216"/>
    <property type="match status" value="1"/>
</dbReference>
<gene>
    <name evidence="8" type="ORF">SLS60_007358</name>
</gene>
<accession>A0ABR3R549</accession>
<comment type="caution">
    <text evidence="8">The sequence shown here is derived from an EMBL/GenBank/DDBJ whole genome shotgun (WGS) entry which is preliminary data.</text>
</comment>
<proteinExistence type="predicted"/>
<dbReference type="InterPro" id="IPR047545">
    <property type="entry name" value="BRcat_RBR_RNF216"/>
</dbReference>
<evidence type="ECO:0000256" key="6">
    <source>
        <dbReference type="SAM" id="Coils"/>
    </source>
</evidence>
<keyword evidence="2" id="KW-0479">Metal-binding</keyword>
<comment type="pathway">
    <text evidence="1">Protein modification; protein ubiquitination.</text>
</comment>
<keyword evidence="5" id="KW-0862">Zinc</keyword>
<dbReference type="Proteomes" id="UP001521785">
    <property type="component" value="Unassembled WGS sequence"/>
</dbReference>
<protein>
    <recommendedName>
        <fullName evidence="10">RING-type domain-containing protein</fullName>
    </recommendedName>
</protein>
<sequence length="567" mass="63868">MDGAWGEPQVIDLLSDEDVHFDFDYDSGYEPDALPDLVPGDMINEGWWEPGYNGFGGDAAAQPGPLGFDLVQEPDVIDFIHPRPNGLAQPDPLPTPAPAPNPEPANPAPNNLMDVEVDIAPGALVTAAACLQMIVQILPDISVDHVLALIADQTQDNTRTPEACQRIITHLLDGGAYPKEEEEASRKRKRERSVSDFENDDGNMLPPGYKDDAIELLKDEFVHVPVRHIQHVIKEHRTFYKAYGVIEEQLREYSRDTPFTKVIKARIRRGTEVKLIGRGSQIPKELQAAKKKCEEAANKRRKAEDASREEENNLREAVLAGEMTDCQCCFDNFPLNRMIGCGGATIHFFCRECVKSYVENEMGSSRCRPVCFADPTCGGGFTRKQLQDCLGDTTFDRLEHMQQMQELEIAGLDLDECPFCDFKQECPPVEEDKEFRCLNPKCQKTSCRLCQKETHVPLSCEEAKKDEKLTVRHIVEEAMTAALIRNCNKCKRPFIKDYVCSKDIRDYNHFSDHNAGREGCHLHDNVEDRHEREVKMAADEAMAKAKAENPELSDVSRPCSKEVEHLL</sequence>
<name>A0ABR3R549_9PLEO</name>
<evidence type="ECO:0000256" key="4">
    <source>
        <dbReference type="ARBA" id="ARBA00022786"/>
    </source>
</evidence>
<evidence type="ECO:0000256" key="5">
    <source>
        <dbReference type="ARBA" id="ARBA00022833"/>
    </source>
</evidence>
<evidence type="ECO:0000313" key="9">
    <source>
        <dbReference type="Proteomes" id="UP001521785"/>
    </source>
</evidence>
<dbReference type="PANTHER" id="PTHR22770:SF47">
    <property type="entry name" value="E3 UBIQUITIN-PROTEIN LIGASE RNF216"/>
    <property type="match status" value="1"/>
</dbReference>
<evidence type="ECO:0000256" key="3">
    <source>
        <dbReference type="ARBA" id="ARBA00022771"/>
    </source>
</evidence>
<evidence type="ECO:0000256" key="2">
    <source>
        <dbReference type="ARBA" id="ARBA00022723"/>
    </source>
</evidence>
<keyword evidence="4" id="KW-0833">Ubl conjugation pathway</keyword>
<keyword evidence="3" id="KW-0863">Zinc-finger</keyword>
<dbReference type="EMBL" id="JAKJXO020000010">
    <property type="protein sequence ID" value="KAL1599555.1"/>
    <property type="molecule type" value="Genomic_DNA"/>
</dbReference>
<feature type="region of interest" description="Disordered" evidence="7">
    <location>
        <begin position="81"/>
        <end position="112"/>
    </location>
</feature>
<dbReference type="InterPro" id="IPR013083">
    <property type="entry name" value="Znf_RING/FYVE/PHD"/>
</dbReference>
<dbReference type="Gene3D" id="3.30.40.10">
    <property type="entry name" value="Zinc/RING finger domain, C3HC4 (zinc finger)"/>
    <property type="match status" value="1"/>
</dbReference>
<feature type="compositionally biased region" description="Pro residues" evidence="7">
    <location>
        <begin position="91"/>
        <end position="107"/>
    </location>
</feature>
<feature type="region of interest" description="Disordered" evidence="7">
    <location>
        <begin position="175"/>
        <end position="205"/>
    </location>
</feature>
<feature type="coiled-coil region" evidence="6">
    <location>
        <begin position="286"/>
        <end position="320"/>
    </location>
</feature>
<evidence type="ECO:0008006" key="10">
    <source>
        <dbReference type="Google" id="ProtNLM"/>
    </source>
</evidence>
<keyword evidence="6" id="KW-0175">Coiled coil</keyword>
<dbReference type="PANTHER" id="PTHR22770">
    <property type="entry name" value="UBIQUITIN CONJUGATING ENZYME 7 INTERACTING PROTEIN-RELATED"/>
    <property type="match status" value="1"/>
</dbReference>
<evidence type="ECO:0000256" key="7">
    <source>
        <dbReference type="SAM" id="MobiDB-lite"/>
    </source>
</evidence>
<dbReference type="InterPro" id="IPR051628">
    <property type="entry name" value="LUBAC_E3_Ligases"/>
</dbReference>
<reference evidence="8 9" key="1">
    <citation type="submission" date="2024-02" db="EMBL/GenBank/DDBJ databases">
        <title>De novo assembly and annotation of 12 fungi associated with fruit tree decline syndrome in Ontario, Canada.</title>
        <authorList>
            <person name="Sulman M."/>
            <person name="Ellouze W."/>
            <person name="Ilyukhin E."/>
        </authorList>
    </citation>
    <scope>NUCLEOTIDE SEQUENCE [LARGE SCALE GENOMIC DNA]</scope>
    <source>
        <strain evidence="8 9">M42-189</strain>
    </source>
</reference>